<dbReference type="InterPro" id="IPR003010">
    <property type="entry name" value="C-N_Hydrolase"/>
</dbReference>
<feature type="non-terminal residue" evidence="3">
    <location>
        <position position="720"/>
    </location>
</feature>
<dbReference type="SUPFAM" id="SSF56317">
    <property type="entry name" value="Carbon-nitrogen hydrolase"/>
    <property type="match status" value="2"/>
</dbReference>
<dbReference type="Gene3D" id="3.60.110.10">
    <property type="entry name" value="Carbon-nitrogen hydrolase"/>
    <property type="match status" value="2"/>
</dbReference>
<dbReference type="GO" id="GO:0016811">
    <property type="term" value="F:hydrolase activity, acting on carbon-nitrogen (but not peptide) bonds, in linear amides"/>
    <property type="evidence" value="ECO:0007669"/>
    <property type="project" value="UniProtKB-ARBA"/>
</dbReference>
<gene>
    <name evidence="3" type="ORF">SPIL2461_LOCUS21424</name>
</gene>
<comment type="caution">
    <text evidence="3">The sequence shown here is derived from an EMBL/GenBank/DDBJ whole genome shotgun (WGS) entry which is preliminary data.</text>
</comment>
<dbReference type="PANTHER" id="PTHR43674:SF16">
    <property type="entry name" value="CARBON-NITROGEN FAMILY, PUTATIVE (AFU_ORTHOLOGUE AFUA_5G02350)-RELATED"/>
    <property type="match status" value="1"/>
</dbReference>
<dbReference type="Pfam" id="PF00795">
    <property type="entry name" value="CN_hydrolase"/>
    <property type="match status" value="2"/>
</dbReference>
<dbReference type="InterPro" id="IPR036526">
    <property type="entry name" value="C-N_Hydrolase_sf"/>
</dbReference>
<keyword evidence="4" id="KW-1185">Reference proteome</keyword>
<sequence length="720" mass="81199">ASSEAMEPLVLIFLSTAKDQLHLIQQHSWKDGLQVEYTMTMNGAYYARPAAVPRVGAAGRDEWRHVWTSEGFSTEQMVVVQGEEALLRISSSFDTPNELRLDYVLSKVPSGEIMRQTSRSFERSPFKETWKAAAAQFFSGVDVQENLKTCISWMKEAKAQGARLIVMPENSNRDRTYFKDGKPSREMCWELSETLDGSFVSGIRRACRDIGIWASIGVDLRGRHKPTVHIGILLISPAGSIVGAVKKHVLWDYEYTLFEPGSEPYQVFDTELGRLGLLCCADGIVPEAARLLSLKGAQVLLNSLNSRGPDEMRLHIPLRALENSVWHVASNTVGNPNTVGLLWPWTGGSEICDPSGQRVVASEEHDDMVVAEVAPWQSELKVASWGDLWTFRRPDLYHLMTEPLEKVAMMQLSATHTRQCTEWMTQRQVSYAARRGAMLGVLPALWCFRRGEVEKDPVEAAVYSSEVLKKLQSWCKESCLHVCCSLVEEEAGSRYHTAYLIGTEGTVLQKYRKTHLNRSETSWASAGDRIVVESLPSLGRVSMLIADEVWSPELSRCIALDAAEVVLHPSDWDRKEAAEMAATERATENRFHLVSVNRLDSPGHVGSQTTLAGEYIGGEPIPLMRYGQGIWCRFGVEEIVIVDLPRRQPHCKMMGEHLDVLQKRWPQLCDVCCKPQRSLSCWREITQLRPGDFRDDWRHSLEHQVFSNNSCRFAEDFETL</sequence>
<proteinExistence type="predicted"/>
<dbReference type="CDD" id="cd07197">
    <property type="entry name" value="nitrilase"/>
    <property type="match status" value="2"/>
</dbReference>
<dbReference type="InterPro" id="IPR050345">
    <property type="entry name" value="Aliph_Amidase/BUP"/>
</dbReference>
<organism evidence="3 4">
    <name type="scientific">Symbiodinium pilosum</name>
    <name type="common">Dinoflagellate</name>
    <dbReference type="NCBI Taxonomy" id="2952"/>
    <lineage>
        <taxon>Eukaryota</taxon>
        <taxon>Sar</taxon>
        <taxon>Alveolata</taxon>
        <taxon>Dinophyceae</taxon>
        <taxon>Suessiales</taxon>
        <taxon>Symbiodiniaceae</taxon>
        <taxon>Symbiodinium</taxon>
    </lineage>
</organism>
<accession>A0A812XNQ8</accession>
<protein>
    <recommendedName>
        <fullName evidence="2">CN hydrolase domain-containing protein</fullName>
    </recommendedName>
</protein>
<dbReference type="PANTHER" id="PTHR43674">
    <property type="entry name" value="NITRILASE C965.09-RELATED"/>
    <property type="match status" value="1"/>
</dbReference>
<name>A0A812XNQ8_SYMPI</name>
<feature type="domain" description="CN hydrolase" evidence="2">
    <location>
        <begin position="397"/>
        <end position="646"/>
    </location>
</feature>
<evidence type="ECO:0000259" key="2">
    <source>
        <dbReference type="PROSITE" id="PS50263"/>
    </source>
</evidence>
<evidence type="ECO:0000313" key="3">
    <source>
        <dbReference type="EMBL" id="CAE7743444.1"/>
    </source>
</evidence>
<feature type="domain" description="CN hydrolase" evidence="2">
    <location>
        <begin position="130"/>
        <end position="375"/>
    </location>
</feature>
<dbReference type="AlphaFoldDB" id="A0A812XNQ8"/>
<dbReference type="PROSITE" id="PS50263">
    <property type="entry name" value="CN_HYDROLASE"/>
    <property type="match status" value="2"/>
</dbReference>
<keyword evidence="1" id="KW-0378">Hydrolase</keyword>
<dbReference type="EMBL" id="CAJNIZ010046230">
    <property type="protein sequence ID" value="CAE7743444.1"/>
    <property type="molecule type" value="Genomic_DNA"/>
</dbReference>
<dbReference type="Proteomes" id="UP000649617">
    <property type="component" value="Unassembled WGS sequence"/>
</dbReference>
<evidence type="ECO:0000313" key="4">
    <source>
        <dbReference type="Proteomes" id="UP000649617"/>
    </source>
</evidence>
<dbReference type="OrthoDB" id="10250282at2759"/>
<reference evidence="3" key="1">
    <citation type="submission" date="2021-02" db="EMBL/GenBank/DDBJ databases">
        <authorList>
            <person name="Dougan E. K."/>
            <person name="Rhodes N."/>
            <person name="Thang M."/>
            <person name="Chan C."/>
        </authorList>
    </citation>
    <scope>NUCLEOTIDE SEQUENCE</scope>
</reference>
<evidence type="ECO:0000256" key="1">
    <source>
        <dbReference type="ARBA" id="ARBA00022801"/>
    </source>
</evidence>